<gene>
    <name evidence="1" type="ORF">OWV82_022869</name>
</gene>
<keyword evidence="2" id="KW-1185">Reference proteome</keyword>
<organism evidence="1 2">
    <name type="scientific">Melia azedarach</name>
    <name type="common">Chinaberry tree</name>
    <dbReference type="NCBI Taxonomy" id="155640"/>
    <lineage>
        <taxon>Eukaryota</taxon>
        <taxon>Viridiplantae</taxon>
        <taxon>Streptophyta</taxon>
        <taxon>Embryophyta</taxon>
        <taxon>Tracheophyta</taxon>
        <taxon>Spermatophyta</taxon>
        <taxon>Magnoliopsida</taxon>
        <taxon>eudicotyledons</taxon>
        <taxon>Gunneridae</taxon>
        <taxon>Pentapetalae</taxon>
        <taxon>rosids</taxon>
        <taxon>malvids</taxon>
        <taxon>Sapindales</taxon>
        <taxon>Meliaceae</taxon>
        <taxon>Melia</taxon>
    </lineage>
</organism>
<proteinExistence type="predicted"/>
<dbReference type="EMBL" id="CM051406">
    <property type="protein sequence ID" value="KAJ4702886.1"/>
    <property type="molecule type" value="Genomic_DNA"/>
</dbReference>
<evidence type="ECO:0000313" key="1">
    <source>
        <dbReference type="EMBL" id="KAJ4702886.1"/>
    </source>
</evidence>
<protein>
    <submittedName>
        <fullName evidence="1">Collagen alpha-1(VII) chain like</fullName>
    </submittedName>
</protein>
<reference evidence="1 2" key="1">
    <citation type="journal article" date="2023" name="Science">
        <title>Complex scaffold remodeling in plant triterpene biosynthesis.</title>
        <authorList>
            <person name="De La Pena R."/>
            <person name="Hodgson H."/>
            <person name="Liu J.C."/>
            <person name="Stephenson M.J."/>
            <person name="Martin A.C."/>
            <person name="Owen C."/>
            <person name="Harkess A."/>
            <person name="Leebens-Mack J."/>
            <person name="Jimenez L.E."/>
            <person name="Osbourn A."/>
            <person name="Sattely E.S."/>
        </authorList>
    </citation>
    <scope>NUCLEOTIDE SEQUENCE [LARGE SCALE GENOMIC DNA]</scope>
    <source>
        <strain evidence="2">cv. JPN11</strain>
        <tissue evidence="1">Leaf</tissue>
    </source>
</reference>
<comment type="caution">
    <text evidence="1">The sequence shown here is derived from an EMBL/GenBank/DDBJ whole genome shotgun (WGS) entry which is preliminary data.</text>
</comment>
<keyword evidence="1" id="KW-0176">Collagen</keyword>
<name>A0ACC1WUQ7_MELAZ</name>
<dbReference type="Proteomes" id="UP001164539">
    <property type="component" value="Chromosome 13"/>
</dbReference>
<accession>A0ACC1WUQ7</accession>
<evidence type="ECO:0000313" key="2">
    <source>
        <dbReference type="Proteomes" id="UP001164539"/>
    </source>
</evidence>
<sequence length="457" mass="53297">MSLKKIKLRLIEIDSDSEYKRSEVPGENKNAANTPDLPSSHDTENDTSDTAKSIPHRSKIPMYYTRESSFEIDWIRSSMRKSELTNLRARFDIPNSVTLRLPLRGEKASNPRRGEVAIFEILLELGLRLPFQSYFVRILDELDLAPCQLVLNSWRVLVGMYVLWNKIGHGEPSISDLRRLYQVRAGPKTNPGLFYLAARSKGERPVPDFPDSNKSWKDRWLFVGGEWGQSIEVDEIQFSVPSSFSAEVSQDWAETEGKIGEKEMLRLCSEFNYKMSFWWSKHREQLFQRIDDAHRMSEFERECSIPKRDKERLQKWAPELRDQHEKHIQELQKENEYLKIQVADLDDRLAVAIQTQDEIREEANAKSYARAFFDTTTMFKNRYPQQDLSWLDQALKIVQEIQGEESEKKDDEDGVNLKSREKQTEKDDIVGDPEDPTGNSGVDVTPPKWYVFCIYTR</sequence>